<feature type="non-terminal residue" evidence="2">
    <location>
        <position position="209"/>
    </location>
</feature>
<dbReference type="Proteomes" id="UP000799118">
    <property type="component" value="Unassembled WGS sequence"/>
</dbReference>
<evidence type="ECO:0000313" key="2">
    <source>
        <dbReference type="EMBL" id="KAE9382936.1"/>
    </source>
</evidence>
<dbReference type="AlphaFoldDB" id="A0A6A4GBP9"/>
<name>A0A6A4GBP9_9AGAR</name>
<evidence type="ECO:0000256" key="1">
    <source>
        <dbReference type="SAM" id="MobiDB-lite"/>
    </source>
</evidence>
<sequence>MFRRLSKKSHRRCRWALTTLLLSQPPPYSLSILGSLLNSFGEVIAGKYRLSLLGEQQGAPSSCPRHSNRYSDAMTEPTKKLSLKEYLGRKRGHAAQMEQAAERHRAVDDEVEMESSPGSPDSASLVYYHIPDPEVQNYDLFRPSPEPQSPAHIDMFEVSKSLPLYEFASIPHTNYEDPFAKETLDMMRLWACGYVSGLPEALMIMRGIY</sequence>
<organism evidence="2 3">
    <name type="scientific">Gymnopus androsaceus JB14</name>
    <dbReference type="NCBI Taxonomy" id="1447944"/>
    <lineage>
        <taxon>Eukaryota</taxon>
        <taxon>Fungi</taxon>
        <taxon>Dikarya</taxon>
        <taxon>Basidiomycota</taxon>
        <taxon>Agaricomycotina</taxon>
        <taxon>Agaricomycetes</taxon>
        <taxon>Agaricomycetidae</taxon>
        <taxon>Agaricales</taxon>
        <taxon>Marasmiineae</taxon>
        <taxon>Omphalotaceae</taxon>
        <taxon>Gymnopus</taxon>
    </lineage>
</organism>
<accession>A0A6A4GBP9</accession>
<keyword evidence="3" id="KW-1185">Reference proteome</keyword>
<proteinExistence type="predicted"/>
<protein>
    <submittedName>
        <fullName evidence="2">Uncharacterized protein</fullName>
    </submittedName>
</protein>
<feature type="region of interest" description="Disordered" evidence="1">
    <location>
        <begin position="56"/>
        <end position="75"/>
    </location>
</feature>
<gene>
    <name evidence="2" type="ORF">BT96DRAFT_1009847</name>
</gene>
<reference evidence="2" key="1">
    <citation type="journal article" date="2019" name="Environ. Microbiol.">
        <title>Fungal ecological strategies reflected in gene transcription - a case study of two litter decomposers.</title>
        <authorList>
            <person name="Barbi F."/>
            <person name="Kohler A."/>
            <person name="Barry K."/>
            <person name="Baskaran P."/>
            <person name="Daum C."/>
            <person name="Fauchery L."/>
            <person name="Ihrmark K."/>
            <person name="Kuo A."/>
            <person name="LaButti K."/>
            <person name="Lipzen A."/>
            <person name="Morin E."/>
            <person name="Grigoriev I.V."/>
            <person name="Henrissat B."/>
            <person name="Lindahl B."/>
            <person name="Martin F."/>
        </authorList>
    </citation>
    <scope>NUCLEOTIDE SEQUENCE</scope>
    <source>
        <strain evidence="2">JB14</strain>
    </source>
</reference>
<evidence type="ECO:0000313" key="3">
    <source>
        <dbReference type="Proteomes" id="UP000799118"/>
    </source>
</evidence>
<dbReference type="EMBL" id="ML770838">
    <property type="protein sequence ID" value="KAE9382936.1"/>
    <property type="molecule type" value="Genomic_DNA"/>
</dbReference>